<reference evidence="3 4" key="1">
    <citation type="submission" date="2010-07" db="EMBL/GenBank/DDBJ databases">
        <title>The draft genome of Paenibacillus curdlanolyticus YK9.</title>
        <authorList>
            <consortium name="US DOE Joint Genome Institute (JGI-PGF)"/>
            <person name="Lucas S."/>
            <person name="Copeland A."/>
            <person name="Lapidus A."/>
            <person name="Cheng J.-F."/>
            <person name="Bruce D."/>
            <person name="Goodwin L."/>
            <person name="Pitluck S."/>
            <person name="Land M.L."/>
            <person name="Hauser L."/>
            <person name="Chang Y.-J."/>
            <person name="Jeffries C."/>
            <person name="Anderson I.J."/>
            <person name="Johnson E."/>
            <person name="Loganathan U."/>
            <person name="Mulhopadhyay B."/>
            <person name="Kyrpides N."/>
            <person name="Woyke T.J."/>
        </authorList>
    </citation>
    <scope>NUCLEOTIDE SEQUENCE [LARGE SCALE GENOMIC DNA]</scope>
    <source>
        <strain evidence="3 4">YK9</strain>
    </source>
</reference>
<dbReference type="Proteomes" id="UP000005387">
    <property type="component" value="Unassembled WGS sequence"/>
</dbReference>
<dbReference type="EMBL" id="AEDD01000007">
    <property type="protein sequence ID" value="EFM10249.1"/>
    <property type="molecule type" value="Genomic_DNA"/>
</dbReference>
<dbReference type="Pfam" id="PF01522">
    <property type="entry name" value="Polysacc_deac_1"/>
    <property type="match status" value="1"/>
</dbReference>
<keyword evidence="1" id="KW-1133">Transmembrane helix</keyword>
<evidence type="ECO:0000256" key="1">
    <source>
        <dbReference type="SAM" id="Phobius"/>
    </source>
</evidence>
<keyword evidence="4" id="KW-1185">Reference proteome</keyword>
<dbReference type="AlphaFoldDB" id="E0IAV8"/>
<dbReference type="OrthoDB" id="258610at2"/>
<name>E0IAV8_9BACL</name>
<feature type="transmembrane region" description="Helical" evidence="1">
    <location>
        <begin position="9"/>
        <end position="27"/>
    </location>
</feature>
<dbReference type="RefSeq" id="WP_006038675.1">
    <property type="nucleotide sequence ID" value="NZ_AEDD01000007.1"/>
</dbReference>
<protein>
    <submittedName>
        <fullName evidence="3">Polysaccharide deacetylase</fullName>
    </submittedName>
</protein>
<evidence type="ECO:0000259" key="2">
    <source>
        <dbReference type="PROSITE" id="PS51677"/>
    </source>
</evidence>
<proteinExistence type="predicted"/>
<evidence type="ECO:0000313" key="4">
    <source>
        <dbReference type="Proteomes" id="UP000005387"/>
    </source>
</evidence>
<keyword evidence="1" id="KW-0472">Membrane</keyword>
<dbReference type="PANTHER" id="PTHR10587">
    <property type="entry name" value="GLYCOSYL TRANSFERASE-RELATED"/>
    <property type="match status" value="1"/>
</dbReference>
<dbReference type="STRING" id="717606.PaecuDRAFT_2685"/>
<evidence type="ECO:0000313" key="3">
    <source>
        <dbReference type="EMBL" id="EFM10249.1"/>
    </source>
</evidence>
<dbReference type="InterPro" id="IPR002509">
    <property type="entry name" value="NODB_dom"/>
</dbReference>
<dbReference type="Gene3D" id="3.20.20.370">
    <property type="entry name" value="Glycoside hydrolase/deacetylase"/>
    <property type="match status" value="1"/>
</dbReference>
<dbReference type="eggNOG" id="COG0726">
    <property type="taxonomic scope" value="Bacteria"/>
</dbReference>
<dbReference type="SUPFAM" id="SSF88713">
    <property type="entry name" value="Glycoside hydrolase/deacetylase"/>
    <property type="match status" value="1"/>
</dbReference>
<keyword evidence="1" id="KW-0812">Transmembrane</keyword>
<dbReference type="InterPro" id="IPR050248">
    <property type="entry name" value="Polysacc_deacetylase_ArnD"/>
</dbReference>
<dbReference type="GO" id="GO:0016810">
    <property type="term" value="F:hydrolase activity, acting on carbon-nitrogen (but not peptide) bonds"/>
    <property type="evidence" value="ECO:0007669"/>
    <property type="project" value="InterPro"/>
</dbReference>
<dbReference type="PROSITE" id="PS51677">
    <property type="entry name" value="NODB"/>
    <property type="match status" value="1"/>
</dbReference>
<dbReference type="PANTHER" id="PTHR10587:SF125">
    <property type="entry name" value="POLYSACCHARIDE DEACETYLASE YHEN-RELATED"/>
    <property type="match status" value="1"/>
</dbReference>
<organism evidence="3 4">
    <name type="scientific">Paenibacillus curdlanolyticus YK9</name>
    <dbReference type="NCBI Taxonomy" id="717606"/>
    <lineage>
        <taxon>Bacteria</taxon>
        <taxon>Bacillati</taxon>
        <taxon>Bacillota</taxon>
        <taxon>Bacilli</taxon>
        <taxon>Bacillales</taxon>
        <taxon>Paenibacillaceae</taxon>
        <taxon>Paenibacillus</taxon>
    </lineage>
</organism>
<accession>E0IAV8</accession>
<gene>
    <name evidence="3" type="ORF">PaecuDRAFT_2685</name>
</gene>
<feature type="domain" description="NodB homology" evidence="2">
    <location>
        <begin position="135"/>
        <end position="320"/>
    </location>
</feature>
<dbReference type="GO" id="GO:0005975">
    <property type="term" value="P:carbohydrate metabolic process"/>
    <property type="evidence" value="ECO:0007669"/>
    <property type="project" value="InterPro"/>
</dbReference>
<sequence>MIRRRIVRAVYAMVIAVSAAAFSGWFVDQGEASGELGGSEGEQVYLSAPAATANGNDAYVLGSANTASTANAANVADIKAASDSVEPIAIDEAARTTTNSSDRNSGSKISAVTVSVKAVGGTVVEPPQQAQPADKTVYLTFDDGPSKLTGQVLDILKKNGIHATFFVLGEQVEAHPELLKRIVAEGHTVGNHTYDHVYKELYSGFGEFAKQIVRTETALQEAAGIRTKLVRAPGGTFGNFDQSYFDAMKGAGYTLFDWTVDSGDSVRIGVPASEIVSNVHQSKLSHETIVLLHDSQSHAESVKALPEIIHYYKSKGYSFAALSEQVKPVTFRLSDKLKWSRPKATASDRELVGRGIVQEHGAEPFVFSGERAGGAAVDQQLLELVVLAGERSIVFAPDSFAKAGDDWQVPLRNLVEGIGGSVSWDVGQRAARVTFANGERYEVRADDKAGIELRGGVMYAPLLAVLKQFGIATEPNVS</sequence>
<dbReference type="InterPro" id="IPR011330">
    <property type="entry name" value="Glyco_hydro/deAcase_b/a-brl"/>
</dbReference>
<dbReference type="CDD" id="cd10944">
    <property type="entry name" value="CE4_SmPgdA_like"/>
    <property type="match status" value="1"/>
</dbReference>